<evidence type="ECO:0000256" key="9">
    <source>
        <dbReference type="PIRNR" id="PIRNR000452"/>
    </source>
</evidence>
<evidence type="ECO:0000259" key="10">
    <source>
        <dbReference type="PROSITE" id="PS51186"/>
    </source>
</evidence>
<reference evidence="11" key="2">
    <citation type="submission" date="2023-04" db="EMBL/GenBank/DDBJ databases">
        <authorList>
            <person name="Sun J.-Q."/>
        </authorList>
    </citation>
    <scope>NUCLEOTIDE SEQUENCE</scope>
    <source>
        <strain evidence="11">CC-YY355</strain>
    </source>
</reference>
<proteinExistence type="predicted"/>
<keyword evidence="12" id="KW-1185">Reference proteome</keyword>
<evidence type="ECO:0000256" key="6">
    <source>
        <dbReference type="ARBA" id="ARBA00023315"/>
    </source>
</evidence>
<dbReference type="InterPro" id="IPR024170">
    <property type="entry name" value="Aminoglycoside_N6-AcTrfrase"/>
</dbReference>
<dbReference type="Gene3D" id="3.40.630.30">
    <property type="match status" value="1"/>
</dbReference>
<evidence type="ECO:0000256" key="5">
    <source>
        <dbReference type="ARBA" id="ARBA00023251"/>
    </source>
</evidence>
<feature type="domain" description="N-acetyltransferase" evidence="10">
    <location>
        <begin position="5"/>
        <end position="152"/>
    </location>
</feature>
<evidence type="ECO:0000313" key="11">
    <source>
        <dbReference type="EMBL" id="MDH7453420.1"/>
    </source>
</evidence>
<dbReference type="SUPFAM" id="SSF55729">
    <property type="entry name" value="Acyl-CoA N-acyltransferases (Nat)"/>
    <property type="match status" value="1"/>
</dbReference>
<dbReference type="PANTHER" id="PTHR43877">
    <property type="entry name" value="AMINOALKYLPHOSPHONATE N-ACETYLTRANSFERASE-RELATED-RELATED"/>
    <property type="match status" value="1"/>
</dbReference>
<dbReference type="Pfam" id="PF00583">
    <property type="entry name" value="Acetyltransf_1"/>
    <property type="match status" value="1"/>
</dbReference>
<dbReference type="PROSITE" id="PS51186">
    <property type="entry name" value="GNAT"/>
    <property type="match status" value="1"/>
</dbReference>
<evidence type="ECO:0000313" key="12">
    <source>
        <dbReference type="Proteomes" id="UP001160550"/>
    </source>
</evidence>
<evidence type="ECO:0000256" key="2">
    <source>
        <dbReference type="ARBA" id="ARBA00012888"/>
    </source>
</evidence>
<comment type="caution">
    <text evidence="11">The sequence shown here is derived from an EMBL/GenBank/DDBJ whole genome shotgun (WGS) entry which is preliminary data.</text>
</comment>
<gene>
    <name evidence="11" type="ORF">QF205_10115</name>
</gene>
<evidence type="ECO:0000256" key="3">
    <source>
        <dbReference type="ARBA" id="ARBA00017677"/>
    </source>
</evidence>
<dbReference type="InterPro" id="IPR050832">
    <property type="entry name" value="Bact_Acetyltransf"/>
</dbReference>
<keyword evidence="4 9" id="KW-0808">Transferase</keyword>
<dbReference type="Proteomes" id="UP001160550">
    <property type="component" value="Unassembled WGS sequence"/>
</dbReference>
<dbReference type="EC" id="2.3.1.82" evidence="2 9"/>
<reference evidence="11" key="1">
    <citation type="journal article" date="2007" name="Int. J. Syst. Evol. Microbiol.">
        <title>Luteimonas composti sp. nov., a moderately thermophilic bacterium isolated from food waste.</title>
        <authorList>
            <person name="Young C.C."/>
            <person name="Kampfer P."/>
            <person name="Chen W.M."/>
            <person name="Yen W.S."/>
            <person name="Arun A.B."/>
            <person name="Lai W.A."/>
            <person name="Shen F.T."/>
            <person name="Rekha P.D."/>
            <person name="Lin K.Y."/>
            <person name="Chou J.H."/>
        </authorList>
    </citation>
    <scope>NUCLEOTIDE SEQUENCE</scope>
    <source>
        <strain evidence="11">CC-YY355</strain>
    </source>
</reference>
<keyword evidence="5 9" id="KW-0046">Antibiotic resistance</keyword>
<dbReference type="EMBL" id="JARYGX010000019">
    <property type="protein sequence ID" value="MDH7453420.1"/>
    <property type="molecule type" value="Genomic_DNA"/>
</dbReference>
<evidence type="ECO:0000256" key="8">
    <source>
        <dbReference type="ARBA" id="ARBA00048923"/>
    </source>
</evidence>
<sequence length="152" mass="16201">MTANVALRPARLPDDAAAWGGMRQALWPEEPAVGTLAELLAAAHPQDAACVLLAVAGGEAVGFAEARLRSEYVNGTTTSPVGFLEAWYVVPEWRGRGVGRALVDGVEAWTRSRGCVELASDALIDNHASVGAHRRCGFEETERVVCFRKSLA</sequence>
<evidence type="ECO:0000256" key="7">
    <source>
        <dbReference type="ARBA" id="ARBA00029660"/>
    </source>
</evidence>
<dbReference type="CDD" id="cd04301">
    <property type="entry name" value="NAT_SF"/>
    <property type="match status" value="1"/>
</dbReference>
<evidence type="ECO:0000256" key="4">
    <source>
        <dbReference type="ARBA" id="ARBA00022679"/>
    </source>
</evidence>
<keyword evidence="6 9" id="KW-0012">Acyltransferase</keyword>
<comment type="subunit">
    <text evidence="1 9">Homodimer.</text>
</comment>
<comment type="catalytic activity">
    <reaction evidence="8 9">
        <text>kanamycin B + acetyl-CoA = N(6')-acetylkanamycin B + CoA + H(+)</text>
        <dbReference type="Rhea" id="RHEA:16449"/>
        <dbReference type="ChEBI" id="CHEBI:15378"/>
        <dbReference type="ChEBI" id="CHEBI:57287"/>
        <dbReference type="ChEBI" id="CHEBI:57288"/>
        <dbReference type="ChEBI" id="CHEBI:58390"/>
        <dbReference type="ChEBI" id="CHEBI:58549"/>
        <dbReference type="EC" id="2.3.1.82"/>
    </reaction>
</comment>
<accession>A0ABT6MS38</accession>
<organism evidence="11 12">
    <name type="scientific">Luteimonas composti</name>
    <dbReference type="NCBI Taxonomy" id="398257"/>
    <lineage>
        <taxon>Bacteria</taxon>
        <taxon>Pseudomonadati</taxon>
        <taxon>Pseudomonadota</taxon>
        <taxon>Gammaproteobacteria</taxon>
        <taxon>Lysobacterales</taxon>
        <taxon>Lysobacteraceae</taxon>
        <taxon>Luteimonas</taxon>
    </lineage>
</organism>
<name>A0ABT6MS38_9GAMM</name>
<dbReference type="InterPro" id="IPR000182">
    <property type="entry name" value="GNAT_dom"/>
</dbReference>
<comment type="function">
    <text evidence="9">Catalyzes the transfer of an acetyl group from acetyl-CoA to the 6'-amino group of aminoglycoside molecules conferring resistance to antibiotics containing the purpurosamine ring.</text>
</comment>
<dbReference type="InterPro" id="IPR016181">
    <property type="entry name" value="Acyl_CoA_acyltransferase"/>
</dbReference>
<protein>
    <recommendedName>
        <fullName evidence="3 9">Aminoglycoside N(6')-acetyltransferase type 1</fullName>
        <ecNumber evidence="2 9">2.3.1.82</ecNumber>
    </recommendedName>
    <alternativeName>
        <fullName evidence="7 9">Aminoglycoside resistance protein</fullName>
    </alternativeName>
</protein>
<dbReference type="RefSeq" id="WP_280942621.1">
    <property type="nucleotide sequence ID" value="NZ_JARYGX010000019.1"/>
</dbReference>
<dbReference type="PIRSF" id="PIRSF000452">
    <property type="entry name" value="6-N-acetyltransf"/>
    <property type="match status" value="1"/>
</dbReference>
<dbReference type="NCBIfam" id="NF043067">
    <property type="entry name" value="AAC_6p_group_E"/>
    <property type="match status" value="1"/>
</dbReference>
<evidence type="ECO:0000256" key="1">
    <source>
        <dbReference type="ARBA" id="ARBA00011738"/>
    </source>
</evidence>